<dbReference type="PROSITE" id="PS50977">
    <property type="entry name" value="HTH_TETR_2"/>
    <property type="match status" value="1"/>
</dbReference>
<dbReference type="PRINTS" id="PR00455">
    <property type="entry name" value="HTHTETR"/>
</dbReference>
<reference evidence="4 5" key="1">
    <citation type="journal article" date="2018" name="J. Microbiol.">
        <title>Leifsonia flava sp. nov., a novel actinobacterium isolated from the rhizosphere of Aquilegia viridiflora.</title>
        <authorList>
            <person name="Cai Y."/>
            <person name="Tao W.Z."/>
            <person name="Ma Y.J."/>
            <person name="Cheng J."/>
            <person name="Zhang M.Y."/>
            <person name="Zhang Y.X."/>
        </authorList>
    </citation>
    <scope>NUCLEOTIDE SEQUENCE [LARGE SCALE GENOMIC DNA]</scope>
    <source>
        <strain evidence="4 5">SYP-B2174</strain>
    </source>
</reference>
<dbReference type="Pfam" id="PF00440">
    <property type="entry name" value="TetR_N"/>
    <property type="match status" value="1"/>
</dbReference>
<dbReference type="GO" id="GO:0003700">
    <property type="term" value="F:DNA-binding transcription factor activity"/>
    <property type="evidence" value="ECO:0007669"/>
    <property type="project" value="TreeGrafter"/>
</dbReference>
<dbReference type="AlphaFoldDB" id="A0A4Y9QVA5"/>
<evidence type="ECO:0000256" key="1">
    <source>
        <dbReference type="ARBA" id="ARBA00023125"/>
    </source>
</evidence>
<dbReference type="SUPFAM" id="SSF46689">
    <property type="entry name" value="Homeodomain-like"/>
    <property type="match status" value="1"/>
</dbReference>
<dbReference type="Proteomes" id="UP000298127">
    <property type="component" value="Unassembled WGS sequence"/>
</dbReference>
<dbReference type="InterPro" id="IPR050109">
    <property type="entry name" value="HTH-type_TetR-like_transc_reg"/>
</dbReference>
<evidence type="ECO:0000256" key="2">
    <source>
        <dbReference type="PROSITE-ProRule" id="PRU00335"/>
    </source>
</evidence>
<dbReference type="EMBL" id="SPQZ01000007">
    <property type="protein sequence ID" value="TFV95123.1"/>
    <property type="molecule type" value="Genomic_DNA"/>
</dbReference>
<organism evidence="4 5">
    <name type="scientific">Orlajensenia leifsoniae</name>
    <dbReference type="NCBI Taxonomy" id="2561933"/>
    <lineage>
        <taxon>Bacteria</taxon>
        <taxon>Bacillati</taxon>
        <taxon>Actinomycetota</taxon>
        <taxon>Actinomycetes</taxon>
        <taxon>Micrococcales</taxon>
        <taxon>Microbacteriaceae</taxon>
        <taxon>Orlajensenia</taxon>
    </lineage>
</organism>
<proteinExistence type="predicted"/>
<feature type="DNA-binding region" description="H-T-H motif" evidence="2">
    <location>
        <begin position="34"/>
        <end position="53"/>
    </location>
</feature>
<dbReference type="InterPro" id="IPR009057">
    <property type="entry name" value="Homeodomain-like_sf"/>
</dbReference>
<dbReference type="Gene3D" id="1.10.357.10">
    <property type="entry name" value="Tetracycline Repressor, domain 2"/>
    <property type="match status" value="1"/>
</dbReference>
<gene>
    <name evidence="4" type="ORF">E4M00_15775</name>
</gene>
<keyword evidence="1 2" id="KW-0238">DNA-binding</keyword>
<evidence type="ECO:0000313" key="4">
    <source>
        <dbReference type="EMBL" id="TFV95123.1"/>
    </source>
</evidence>
<dbReference type="PANTHER" id="PTHR30055">
    <property type="entry name" value="HTH-TYPE TRANSCRIPTIONAL REGULATOR RUTR"/>
    <property type="match status" value="1"/>
</dbReference>
<dbReference type="RefSeq" id="WP_056167503.1">
    <property type="nucleotide sequence ID" value="NZ_SPQZ01000007.1"/>
</dbReference>
<comment type="caution">
    <text evidence="4">The sequence shown here is derived from an EMBL/GenBank/DDBJ whole genome shotgun (WGS) entry which is preliminary data.</text>
</comment>
<dbReference type="InterPro" id="IPR001647">
    <property type="entry name" value="HTH_TetR"/>
</dbReference>
<feature type="domain" description="HTH tetR-type" evidence="3">
    <location>
        <begin position="11"/>
        <end position="71"/>
    </location>
</feature>
<dbReference type="PANTHER" id="PTHR30055:SF223">
    <property type="entry name" value="HTH-TYPE TRANSCRIPTIONAL REGULATOR UIDR"/>
    <property type="match status" value="1"/>
</dbReference>
<dbReference type="GO" id="GO:0000976">
    <property type="term" value="F:transcription cis-regulatory region binding"/>
    <property type="evidence" value="ECO:0007669"/>
    <property type="project" value="TreeGrafter"/>
</dbReference>
<name>A0A4Y9QVA5_9MICO</name>
<protein>
    <submittedName>
        <fullName evidence="4">TetR/AcrR family transcriptional regulator</fullName>
    </submittedName>
</protein>
<evidence type="ECO:0000313" key="5">
    <source>
        <dbReference type="Proteomes" id="UP000298127"/>
    </source>
</evidence>
<evidence type="ECO:0000259" key="3">
    <source>
        <dbReference type="PROSITE" id="PS50977"/>
    </source>
</evidence>
<accession>A0A4Y9QVA5</accession>
<sequence>MPAEPSVSARAKPSDELQAVALEQFATRGFSGTSLQQIADVAGYSKSSVLYHFASKEALLDAVLTPAIDEFGRILDAWISDASTDAARQAFLEAFVDLLLRYRLEVHTFISQGQSLEDVPVVARANATILRMAEAVCPPEASVEDRLRFGIALGGAAYTLTADLTFGSGMTTDDAATDVELRPALVHIISELLSPVPAHAVPASTR</sequence>
<keyword evidence="5" id="KW-1185">Reference proteome</keyword>